<evidence type="ECO:0000313" key="3">
    <source>
        <dbReference type="Proteomes" id="UP000048949"/>
    </source>
</evidence>
<sequence length="83" mass="8608">MLSITPRQLAAARALAGLSQLQLAELTSVSLGTIKRIEAAASQTGSFDGLRVATLQKLVDGFATVGVTFDMADGRLGVSICQE</sequence>
<dbReference type="PROSITE" id="PS50943">
    <property type="entry name" value="HTH_CROC1"/>
    <property type="match status" value="1"/>
</dbReference>
<gene>
    <name evidence="2" type="ORF">NIG5292_02505</name>
</gene>
<name>A0A0U1NP12_9RHOB</name>
<keyword evidence="3" id="KW-1185">Reference proteome</keyword>
<dbReference type="EMBL" id="CVQV01000019">
    <property type="protein sequence ID" value="CRK76442.1"/>
    <property type="molecule type" value="Genomic_DNA"/>
</dbReference>
<evidence type="ECO:0000259" key="1">
    <source>
        <dbReference type="PROSITE" id="PS50943"/>
    </source>
</evidence>
<dbReference type="InterPro" id="IPR001387">
    <property type="entry name" value="Cro/C1-type_HTH"/>
</dbReference>
<dbReference type="GO" id="GO:0003677">
    <property type="term" value="F:DNA binding"/>
    <property type="evidence" value="ECO:0007669"/>
    <property type="project" value="InterPro"/>
</dbReference>
<dbReference type="Pfam" id="PF01381">
    <property type="entry name" value="HTH_3"/>
    <property type="match status" value="1"/>
</dbReference>
<feature type="domain" description="HTH cro/C1-type" evidence="1">
    <location>
        <begin position="9"/>
        <end position="38"/>
    </location>
</feature>
<accession>A0A0U1NP12</accession>
<dbReference type="SUPFAM" id="SSF47413">
    <property type="entry name" value="lambda repressor-like DNA-binding domains"/>
    <property type="match status" value="1"/>
</dbReference>
<proteinExistence type="predicted"/>
<dbReference type="RefSeq" id="WP_048599844.1">
    <property type="nucleotide sequence ID" value="NZ_CVPC01000019.1"/>
</dbReference>
<dbReference type="STRING" id="282199.GCA_001049735_02504"/>
<protein>
    <recommendedName>
        <fullName evidence="1">HTH cro/C1-type domain-containing protein</fullName>
    </recommendedName>
</protein>
<evidence type="ECO:0000313" key="2">
    <source>
        <dbReference type="EMBL" id="CRK76442.1"/>
    </source>
</evidence>
<dbReference type="AlphaFoldDB" id="A0A0U1NP12"/>
<dbReference type="InterPro" id="IPR010982">
    <property type="entry name" value="Lambda_DNA-bd_dom_sf"/>
</dbReference>
<organism evidence="2 3">
    <name type="scientific">Nereida ignava</name>
    <dbReference type="NCBI Taxonomy" id="282199"/>
    <lineage>
        <taxon>Bacteria</taxon>
        <taxon>Pseudomonadati</taxon>
        <taxon>Pseudomonadota</taxon>
        <taxon>Alphaproteobacteria</taxon>
        <taxon>Rhodobacterales</taxon>
        <taxon>Roseobacteraceae</taxon>
        <taxon>Nereida</taxon>
    </lineage>
</organism>
<dbReference type="SMART" id="SM00530">
    <property type="entry name" value="HTH_XRE"/>
    <property type="match status" value="1"/>
</dbReference>
<reference evidence="2 3" key="1">
    <citation type="submission" date="2015-04" db="EMBL/GenBank/DDBJ databases">
        <authorList>
            <person name="Syromyatnikov M.Y."/>
            <person name="Popov V.N."/>
        </authorList>
    </citation>
    <scope>NUCLEOTIDE SEQUENCE [LARGE SCALE GENOMIC DNA]</scope>
    <source>
        <strain evidence="2 3">CECT 5292</strain>
    </source>
</reference>
<dbReference type="Proteomes" id="UP000048949">
    <property type="component" value="Unassembled WGS sequence"/>
</dbReference>
<dbReference type="Gene3D" id="1.10.260.40">
    <property type="entry name" value="lambda repressor-like DNA-binding domains"/>
    <property type="match status" value="1"/>
</dbReference>